<accession>A0A0E9RGT2</accession>
<reference evidence="1" key="1">
    <citation type="submission" date="2014-11" db="EMBL/GenBank/DDBJ databases">
        <authorList>
            <person name="Amaro Gonzalez C."/>
        </authorList>
    </citation>
    <scope>NUCLEOTIDE SEQUENCE</scope>
</reference>
<dbReference type="AlphaFoldDB" id="A0A0E9RGT2"/>
<sequence length="24" mass="2855">MRKIFLFTVICLLHVISAYDRCVL</sequence>
<evidence type="ECO:0000313" key="1">
    <source>
        <dbReference type="EMBL" id="JAH28012.1"/>
    </source>
</evidence>
<reference evidence="1" key="2">
    <citation type="journal article" date="2015" name="Fish Shellfish Immunol.">
        <title>Early steps in the European eel (Anguilla anguilla)-Vibrio vulnificus interaction in the gills: Role of the RtxA13 toxin.</title>
        <authorList>
            <person name="Callol A."/>
            <person name="Pajuelo D."/>
            <person name="Ebbesson L."/>
            <person name="Teles M."/>
            <person name="MacKenzie S."/>
            <person name="Amaro C."/>
        </authorList>
    </citation>
    <scope>NUCLEOTIDE SEQUENCE</scope>
</reference>
<name>A0A0E9RGT2_ANGAN</name>
<dbReference type="EMBL" id="GBXM01080565">
    <property type="protein sequence ID" value="JAH28012.1"/>
    <property type="molecule type" value="Transcribed_RNA"/>
</dbReference>
<protein>
    <submittedName>
        <fullName evidence="1">Uncharacterized protein</fullName>
    </submittedName>
</protein>
<proteinExistence type="predicted"/>
<organism evidence="1">
    <name type="scientific">Anguilla anguilla</name>
    <name type="common">European freshwater eel</name>
    <name type="synonym">Muraena anguilla</name>
    <dbReference type="NCBI Taxonomy" id="7936"/>
    <lineage>
        <taxon>Eukaryota</taxon>
        <taxon>Metazoa</taxon>
        <taxon>Chordata</taxon>
        <taxon>Craniata</taxon>
        <taxon>Vertebrata</taxon>
        <taxon>Euteleostomi</taxon>
        <taxon>Actinopterygii</taxon>
        <taxon>Neopterygii</taxon>
        <taxon>Teleostei</taxon>
        <taxon>Anguilliformes</taxon>
        <taxon>Anguillidae</taxon>
        <taxon>Anguilla</taxon>
    </lineage>
</organism>